<dbReference type="InterPro" id="IPR001623">
    <property type="entry name" value="DnaJ_domain"/>
</dbReference>
<dbReference type="InterPro" id="IPR036869">
    <property type="entry name" value="J_dom_sf"/>
</dbReference>
<reference evidence="5" key="1">
    <citation type="journal article" date="2011" name="Genome Res.">
        <title>Phylogeny-wide analysis of social amoeba genomes highlights ancient origins for complex intercellular communication.</title>
        <authorList>
            <person name="Heidel A.J."/>
            <person name="Lawal H.M."/>
            <person name="Felder M."/>
            <person name="Schilde C."/>
            <person name="Helps N.R."/>
            <person name="Tunggal B."/>
            <person name="Rivero F."/>
            <person name="John U."/>
            <person name="Schleicher M."/>
            <person name="Eichinger L."/>
            <person name="Platzer M."/>
            <person name="Noegel A.A."/>
            <person name="Schaap P."/>
            <person name="Gloeckner G."/>
        </authorList>
    </citation>
    <scope>NUCLEOTIDE SEQUENCE [LARGE SCALE GENOMIC DNA]</scope>
    <source>
        <strain evidence="5">SH3</strain>
    </source>
</reference>
<dbReference type="Pfam" id="PF11875">
    <property type="entry name" value="DnaJ-like_C11_C"/>
    <property type="match status" value="1"/>
</dbReference>
<dbReference type="Proteomes" id="UP000007797">
    <property type="component" value="Unassembled WGS sequence"/>
</dbReference>
<dbReference type="PANTHER" id="PTHR44157">
    <property type="entry name" value="DNAJ HOMOLOG SUBFAMILY C MEMBER 11"/>
    <property type="match status" value="1"/>
</dbReference>
<feature type="domain" description="J" evidence="3">
    <location>
        <begin position="43"/>
        <end position="111"/>
    </location>
</feature>
<dbReference type="Gene3D" id="1.10.287.110">
    <property type="entry name" value="DnaJ domain"/>
    <property type="match status" value="1"/>
</dbReference>
<dbReference type="KEGG" id="dfa:DFA_01510"/>
<dbReference type="CDD" id="cd06257">
    <property type="entry name" value="DnaJ"/>
    <property type="match status" value="1"/>
</dbReference>
<protein>
    <submittedName>
        <fullName evidence="4">DNAJ heat shock N-terminal domain-containing protein</fullName>
    </submittedName>
</protein>
<feature type="region of interest" description="Disordered" evidence="2">
    <location>
        <begin position="1"/>
        <end position="29"/>
    </location>
</feature>
<accession>F4PT48</accession>
<dbReference type="PRINTS" id="PR00625">
    <property type="entry name" value="JDOMAIN"/>
</dbReference>
<keyword evidence="4" id="KW-0346">Stress response</keyword>
<evidence type="ECO:0000256" key="2">
    <source>
        <dbReference type="SAM" id="MobiDB-lite"/>
    </source>
</evidence>
<evidence type="ECO:0000259" key="3">
    <source>
        <dbReference type="PROSITE" id="PS50076"/>
    </source>
</evidence>
<dbReference type="InterPro" id="IPR024586">
    <property type="entry name" value="DnaJ-like_C11_C"/>
</dbReference>
<dbReference type="SMART" id="SM00271">
    <property type="entry name" value="DnaJ"/>
    <property type="match status" value="1"/>
</dbReference>
<sequence>MGTTEPDLVAQFEKDSNRRGGKDKDDEQDLDDEHQVDDFENIDFYAVLNVPRNATATEIQVAYKKLAFTYHPDKQIDPVLKEESQHKFALISMARDTLCDEKQRAIYDRYGINGLTNSQAIINKYEEVDNLLRAMGKIQQGIREEREMDGFTGTGQQDVSIGYFAQYRTFFLERFNSKQQYNIKTGFCEIDIIPSFQHNFIQKEATFGCGTVIRKPISHRVQAICAVDFHQGYPLQSMVGLKTVVTKNTMGQLTLSSMGLHPVEIKGSLTRHINPELSAILEAALSIGGKSGGIILQKNVENRVLNVSVNASTGVYGNGITTSMTRQLPISKRTFISFTVASKGFGFGSFNTSITRRLSKVLDIDFSMKVTKSKFLYVIGIRHKFQSFEIPFPIFTQVSYKHSLLFFTVPSVILSLFKLCVLNPIQKSKDKKNLEEKKEKYIHEMEKEKQRSSIDIQLMKPSVEKKIATEQSKNGLIIQEAWYGVLDDRGRPTDQHPDFPSYIDVTIPLQYLVEDSKLELHANKKSDLLGFWDPRIGEFKRLKVTYFFQGKLHQVVIGDEEYMRLPLRSHLMNN</sequence>
<dbReference type="SUPFAM" id="SSF46565">
    <property type="entry name" value="Chaperone J-domain"/>
    <property type="match status" value="1"/>
</dbReference>
<gene>
    <name evidence="4" type="ORF">DFA_01510</name>
</gene>
<dbReference type="PROSITE" id="PS50076">
    <property type="entry name" value="DNAJ_2"/>
    <property type="match status" value="1"/>
</dbReference>
<keyword evidence="5" id="KW-1185">Reference proteome</keyword>
<evidence type="ECO:0000313" key="5">
    <source>
        <dbReference type="Proteomes" id="UP000007797"/>
    </source>
</evidence>
<dbReference type="PANTHER" id="PTHR44157:SF1">
    <property type="entry name" value="DNAJ HOMOLOG SUBFAMILY C MEMBER 11"/>
    <property type="match status" value="1"/>
</dbReference>
<dbReference type="InterPro" id="IPR052243">
    <property type="entry name" value="Mito_inner_membrane_organizer"/>
</dbReference>
<proteinExistence type="predicted"/>
<name>F4PT48_CACFS</name>
<evidence type="ECO:0000256" key="1">
    <source>
        <dbReference type="ARBA" id="ARBA00023186"/>
    </source>
</evidence>
<dbReference type="RefSeq" id="XP_004359474.1">
    <property type="nucleotide sequence ID" value="XM_004359417.1"/>
</dbReference>
<organism evidence="4 5">
    <name type="scientific">Cavenderia fasciculata</name>
    <name type="common">Slime mold</name>
    <name type="synonym">Dictyostelium fasciculatum</name>
    <dbReference type="NCBI Taxonomy" id="261658"/>
    <lineage>
        <taxon>Eukaryota</taxon>
        <taxon>Amoebozoa</taxon>
        <taxon>Evosea</taxon>
        <taxon>Eumycetozoa</taxon>
        <taxon>Dictyostelia</taxon>
        <taxon>Acytosteliales</taxon>
        <taxon>Cavenderiaceae</taxon>
        <taxon>Cavenderia</taxon>
    </lineage>
</organism>
<keyword evidence="1" id="KW-0143">Chaperone</keyword>
<dbReference type="AlphaFoldDB" id="F4PT48"/>
<feature type="compositionally biased region" description="Basic and acidic residues" evidence="2">
    <location>
        <begin position="12"/>
        <end position="25"/>
    </location>
</feature>
<dbReference type="GO" id="GO:0005739">
    <property type="term" value="C:mitochondrion"/>
    <property type="evidence" value="ECO:0007669"/>
    <property type="project" value="GOC"/>
</dbReference>
<dbReference type="Pfam" id="PF00226">
    <property type="entry name" value="DnaJ"/>
    <property type="match status" value="1"/>
</dbReference>
<dbReference type="EMBL" id="GL883010">
    <property type="protein sequence ID" value="EGG21624.1"/>
    <property type="molecule type" value="Genomic_DNA"/>
</dbReference>
<dbReference type="GO" id="GO:0042407">
    <property type="term" value="P:cristae formation"/>
    <property type="evidence" value="ECO:0007669"/>
    <property type="project" value="TreeGrafter"/>
</dbReference>
<dbReference type="STRING" id="1054147.F4PT48"/>
<dbReference type="OMA" id="QLDKHTM"/>
<evidence type="ECO:0000313" key="4">
    <source>
        <dbReference type="EMBL" id="EGG21624.1"/>
    </source>
</evidence>
<dbReference type="GeneID" id="14873557"/>
<dbReference type="OrthoDB" id="18010at2759"/>